<dbReference type="GO" id="GO:0008955">
    <property type="term" value="F:peptidoglycan glycosyltransferase activity"/>
    <property type="evidence" value="ECO:0007669"/>
    <property type="project" value="UniProtKB-EC"/>
</dbReference>
<keyword evidence="10" id="KW-0133">Cell shape</keyword>
<dbReference type="Gene3D" id="3.40.710.10">
    <property type="entry name" value="DD-peptidase/beta-lactamase superfamily"/>
    <property type="match status" value="1"/>
</dbReference>
<keyword evidence="12 18" id="KW-1133">Transmembrane helix</keyword>
<dbReference type="AlphaFoldDB" id="A0A1E5KZH4"/>
<sequence length="727" mass="79649">MDIKTFFGKILAGLKRFWTWIKPYLSSFHQWRKRVWKKYQINKIILLLGLVVVLITSIYLFYLAKSANVKTLKSDLSQSTIVYDANNDEAGKLGNKGFFVTLDKISPYIQDAVISTEDKRFYNHHGYDIQGIARAVVGKLTFRNAGGGSTITQQLAKNALLTQEQTFDRKAKELFLAIEIEKKYSKEDILAMYLNNSYFGNGVWGVEDAAHKYFGVSAAEVTPGQAATIAGMLKGPGIYNPIDYIENATNRRNTVLQLMVNNGKLSQGEADAEANIALAGQLQDNYSDANTDYRYPSYFDAVIDEAVNRYGLKESDLLNKGFKIYTSLDQNYQLAMEETYRNDSLFPPNAADGVKVQSGSVALDPKTGGVKAIVGSRGDHVFRGFNYATQTKRSPGSSIKPISVYTPALESGYKPSSILQDVPQDDYYPAKNYSGTNRGEVPMYEALGESLNLPAIWLTRQMGVDKGFEKTQKFGIPLVKEDRYPGLALGGLRTGVSPLTMAAAYAPFANEGKQPETHIITKIVDSTGAVREDKTEVKSKQIITKGVSEEITSMLLGVFSNGTGANANPYGYVMAGKTGTTETDFDPSKTNDQWVVGYTPDVVISTWLGYEQTDENHYLEGSSATYASNIFNSQASGIMPHTKQTPFTVADAYATGGEMVAAGQGQQEPNSDWKDNVQDIGGKVKEGAQDIGGKLKEGADDIGGKIKEGWDATKEGLKNFFGGLNGQ</sequence>
<comment type="similarity">
    <text evidence="2">In the N-terminal section; belongs to the glycosyltransferase 51 family.</text>
</comment>
<keyword evidence="13 18" id="KW-0472">Membrane</keyword>
<dbReference type="Proteomes" id="UP000095256">
    <property type="component" value="Unassembled WGS sequence"/>
</dbReference>
<evidence type="ECO:0000256" key="4">
    <source>
        <dbReference type="ARBA" id="ARBA00022645"/>
    </source>
</evidence>
<dbReference type="InterPro" id="IPR023346">
    <property type="entry name" value="Lysozyme-like_dom_sf"/>
</dbReference>
<reference evidence="21 22" key="1">
    <citation type="submission" date="2016-09" db="EMBL/GenBank/DDBJ databases">
        <authorList>
            <person name="Capua I."/>
            <person name="De Benedictis P."/>
            <person name="Joannis T."/>
            <person name="Lombin L.H."/>
            <person name="Cattoli G."/>
        </authorList>
    </citation>
    <scope>NUCLEOTIDE SEQUENCE [LARGE SCALE GENOMIC DNA]</scope>
    <source>
        <strain evidence="21 22">LMG 25899</strain>
    </source>
</reference>
<feature type="transmembrane region" description="Helical" evidence="18">
    <location>
        <begin position="44"/>
        <end position="64"/>
    </location>
</feature>
<dbReference type="GO" id="GO:0009002">
    <property type="term" value="F:serine-type D-Ala-D-Ala carboxypeptidase activity"/>
    <property type="evidence" value="ECO:0007669"/>
    <property type="project" value="UniProtKB-EC"/>
</dbReference>
<dbReference type="InterPro" id="IPR050396">
    <property type="entry name" value="Glycosyltr_51/Transpeptidase"/>
</dbReference>
<dbReference type="InterPro" id="IPR001460">
    <property type="entry name" value="PCN-bd_Tpept"/>
</dbReference>
<dbReference type="SUPFAM" id="SSF56601">
    <property type="entry name" value="beta-lactamase/transpeptidase-like"/>
    <property type="match status" value="1"/>
</dbReference>
<keyword evidence="4" id="KW-0121">Carboxypeptidase</keyword>
<dbReference type="PANTHER" id="PTHR32282:SF32">
    <property type="entry name" value="PENICILLIN-BINDING PROTEIN 2A"/>
    <property type="match status" value="1"/>
</dbReference>
<keyword evidence="22" id="KW-1185">Reference proteome</keyword>
<dbReference type="Pfam" id="PF00912">
    <property type="entry name" value="Transgly"/>
    <property type="match status" value="1"/>
</dbReference>
<dbReference type="GO" id="GO:0008658">
    <property type="term" value="F:penicillin binding"/>
    <property type="evidence" value="ECO:0007669"/>
    <property type="project" value="InterPro"/>
</dbReference>
<comment type="catalytic activity">
    <reaction evidence="16">
        <text>Preferential cleavage: (Ac)2-L-Lys-D-Ala-|-D-Ala. Also transpeptidation of peptidyl-alanyl moieties that are N-acyl substituents of D-alanine.</text>
        <dbReference type="EC" id="3.4.16.4"/>
    </reaction>
</comment>
<evidence type="ECO:0000256" key="17">
    <source>
        <dbReference type="ARBA" id="ARBA00049902"/>
    </source>
</evidence>
<evidence type="ECO:0000256" key="10">
    <source>
        <dbReference type="ARBA" id="ARBA00022960"/>
    </source>
</evidence>
<dbReference type="FunFam" id="1.10.3810.10:FF:000001">
    <property type="entry name" value="Penicillin-binding protein 1A"/>
    <property type="match status" value="1"/>
</dbReference>
<evidence type="ECO:0000256" key="2">
    <source>
        <dbReference type="ARBA" id="ARBA00007739"/>
    </source>
</evidence>
<evidence type="ECO:0000256" key="3">
    <source>
        <dbReference type="ARBA" id="ARBA00022475"/>
    </source>
</evidence>
<keyword evidence="11" id="KW-0573">Peptidoglycan synthesis</keyword>
<evidence type="ECO:0000256" key="7">
    <source>
        <dbReference type="ARBA" id="ARBA00022679"/>
    </source>
</evidence>
<keyword evidence="3" id="KW-1003">Cell membrane</keyword>
<dbReference type="InterPro" id="IPR012338">
    <property type="entry name" value="Beta-lactam/transpept-like"/>
</dbReference>
<proteinExistence type="inferred from homology"/>
<evidence type="ECO:0000313" key="21">
    <source>
        <dbReference type="EMBL" id="OEH83248.1"/>
    </source>
</evidence>
<evidence type="ECO:0000256" key="12">
    <source>
        <dbReference type="ARBA" id="ARBA00022989"/>
    </source>
</evidence>
<evidence type="ECO:0000256" key="13">
    <source>
        <dbReference type="ARBA" id="ARBA00023136"/>
    </source>
</evidence>
<dbReference type="STRING" id="762845.BCR26_10620"/>
<evidence type="ECO:0000256" key="18">
    <source>
        <dbReference type="SAM" id="Phobius"/>
    </source>
</evidence>
<dbReference type="GO" id="GO:0030288">
    <property type="term" value="C:outer membrane-bounded periplasmic space"/>
    <property type="evidence" value="ECO:0007669"/>
    <property type="project" value="TreeGrafter"/>
</dbReference>
<evidence type="ECO:0000256" key="1">
    <source>
        <dbReference type="ARBA" id="ARBA00007090"/>
    </source>
</evidence>
<comment type="caution">
    <text evidence="21">The sequence shown here is derived from an EMBL/GenBank/DDBJ whole genome shotgun (WGS) entry which is preliminary data.</text>
</comment>
<comment type="catalytic activity">
    <reaction evidence="17">
        <text>[GlcNAc-(1-&gt;4)-Mur2Ac(oyl-L-Ala-gamma-D-Glu-L-Lys-D-Ala-D-Ala)](n)-di-trans,octa-cis-undecaprenyl diphosphate + beta-D-GlcNAc-(1-&gt;4)-Mur2Ac(oyl-L-Ala-gamma-D-Glu-L-Lys-D-Ala-D-Ala)-di-trans,octa-cis-undecaprenyl diphosphate = [GlcNAc-(1-&gt;4)-Mur2Ac(oyl-L-Ala-gamma-D-Glu-L-Lys-D-Ala-D-Ala)](n+1)-di-trans,octa-cis-undecaprenyl diphosphate + di-trans,octa-cis-undecaprenyl diphosphate + H(+)</text>
        <dbReference type="Rhea" id="RHEA:23708"/>
        <dbReference type="Rhea" id="RHEA-COMP:9602"/>
        <dbReference type="Rhea" id="RHEA-COMP:9603"/>
        <dbReference type="ChEBI" id="CHEBI:15378"/>
        <dbReference type="ChEBI" id="CHEBI:58405"/>
        <dbReference type="ChEBI" id="CHEBI:60033"/>
        <dbReference type="ChEBI" id="CHEBI:78435"/>
        <dbReference type="EC" id="2.4.99.28"/>
    </reaction>
</comment>
<dbReference type="OrthoDB" id="9766909at2"/>
<evidence type="ECO:0000256" key="11">
    <source>
        <dbReference type="ARBA" id="ARBA00022984"/>
    </source>
</evidence>
<dbReference type="EMBL" id="MIEK01000010">
    <property type="protein sequence ID" value="OEH83248.1"/>
    <property type="molecule type" value="Genomic_DNA"/>
</dbReference>
<dbReference type="PANTHER" id="PTHR32282">
    <property type="entry name" value="BINDING PROTEIN TRANSPEPTIDASE, PUTATIVE-RELATED"/>
    <property type="match status" value="1"/>
</dbReference>
<feature type="domain" description="Glycosyl transferase family 51" evidence="20">
    <location>
        <begin position="95"/>
        <end position="259"/>
    </location>
</feature>
<accession>A0A1E5KZH4</accession>
<evidence type="ECO:0000256" key="5">
    <source>
        <dbReference type="ARBA" id="ARBA00022670"/>
    </source>
</evidence>
<keyword evidence="14" id="KW-0511">Multifunctional enzyme</keyword>
<name>A0A1E5KZH4_9ENTE</name>
<evidence type="ECO:0000256" key="14">
    <source>
        <dbReference type="ARBA" id="ARBA00023268"/>
    </source>
</evidence>
<evidence type="ECO:0000313" key="22">
    <source>
        <dbReference type="Proteomes" id="UP000095256"/>
    </source>
</evidence>
<evidence type="ECO:0000256" key="9">
    <source>
        <dbReference type="ARBA" id="ARBA00022801"/>
    </source>
</evidence>
<dbReference type="Pfam" id="PF00905">
    <property type="entry name" value="Transpeptidase"/>
    <property type="match status" value="1"/>
</dbReference>
<comment type="similarity">
    <text evidence="1">In the C-terminal section; belongs to the transpeptidase family.</text>
</comment>
<dbReference type="GO" id="GO:0006508">
    <property type="term" value="P:proteolysis"/>
    <property type="evidence" value="ECO:0007669"/>
    <property type="project" value="UniProtKB-KW"/>
</dbReference>
<evidence type="ECO:0000259" key="19">
    <source>
        <dbReference type="Pfam" id="PF00905"/>
    </source>
</evidence>
<dbReference type="RefSeq" id="WP_069697800.1">
    <property type="nucleotide sequence ID" value="NZ_JAGGMA010000019.1"/>
</dbReference>
<keyword evidence="6" id="KW-0328">Glycosyltransferase</keyword>
<keyword evidence="9" id="KW-0378">Hydrolase</keyword>
<evidence type="ECO:0000259" key="20">
    <source>
        <dbReference type="Pfam" id="PF00912"/>
    </source>
</evidence>
<dbReference type="GO" id="GO:0008360">
    <property type="term" value="P:regulation of cell shape"/>
    <property type="evidence" value="ECO:0007669"/>
    <property type="project" value="UniProtKB-KW"/>
</dbReference>
<keyword evidence="8 18" id="KW-0812">Transmembrane</keyword>
<keyword evidence="15" id="KW-0961">Cell wall biogenesis/degradation</keyword>
<keyword evidence="7" id="KW-0808">Transferase</keyword>
<dbReference type="NCBIfam" id="TIGR02074">
    <property type="entry name" value="PBP_1a_fam"/>
    <property type="match status" value="1"/>
</dbReference>
<feature type="domain" description="Penicillin-binding protein transpeptidase" evidence="19">
    <location>
        <begin position="361"/>
        <end position="631"/>
    </location>
</feature>
<dbReference type="InterPro" id="IPR001264">
    <property type="entry name" value="Glyco_trans_51"/>
</dbReference>
<dbReference type="SUPFAM" id="SSF53955">
    <property type="entry name" value="Lysozyme-like"/>
    <property type="match status" value="1"/>
</dbReference>
<keyword evidence="5" id="KW-0645">Protease</keyword>
<evidence type="ECO:0000256" key="15">
    <source>
        <dbReference type="ARBA" id="ARBA00023316"/>
    </source>
</evidence>
<dbReference type="Gene3D" id="1.10.3810.10">
    <property type="entry name" value="Biosynthetic peptidoglycan transglycosylase-like"/>
    <property type="match status" value="1"/>
</dbReference>
<protein>
    <submittedName>
        <fullName evidence="21">Penicillin-binding protein</fullName>
    </submittedName>
</protein>
<gene>
    <name evidence="21" type="ORF">BCR26_10620</name>
</gene>
<dbReference type="GO" id="GO:0009252">
    <property type="term" value="P:peptidoglycan biosynthetic process"/>
    <property type="evidence" value="ECO:0007669"/>
    <property type="project" value="UniProtKB-KW"/>
</dbReference>
<dbReference type="Gene3D" id="1.10.287.700">
    <property type="entry name" value="Helix hairpin bin"/>
    <property type="match status" value="1"/>
</dbReference>
<dbReference type="GO" id="GO:0071555">
    <property type="term" value="P:cell wall organization"/>
    <property type="evidence" value="ECO:0007669"/>
    <property type="project" value="UniProtKB-KW"/>
</dbReference>
<dbReference type="InterPro" id="IPR036950">
    <property type="entry name" value="PBP_transglycosylase"/>
</dbReference>
<organism evidence="21 22">
    <name type="scientific">Enterococcus rivorum</name>
    <dbReference type="NCBI Taxonomy" id="762845"/>
    <lineage>
        <taxon>Bacteria</taxon>
        <taxon>Bacillati</taxon>
        <taxon>Bacillota</taxon>
        <taxon>Bacilli</taxon>
        <taxon>Lactobacillales</taxon>
        <taxon>Enterococcaceae</taxon>
        <taxon>Enterococcus</taxon>
    </lineage>
</organism>
<evidence type="ECO:0000256" key="16">
    <source>
        <dbReference type="ARBA" id="ARBA00034000"/>
    </source>
</evidence>
<evidence type="ECO:0000256" key="8">
    <source>
        <dbReference type="ARBA" id="ARBA00022692"/>
    </source>
</evidence>
<evidence type="ECO:0000256" key="6">
    <source>
        <dbReference type="ARBA" id="ARBA00022676"/>
    </source>
</evidence>